<dbReference type="Proteomes" id="UP000076420">
    <property type="component" value="Unassembled WGS sequence"/>
</dbReference>
<proteinExistence type="predicted"/>
<dbReference type="VEuPathDB" id="VectorBase:BGLB031834"/>
<dbReference type="EnsemblMetazoa" id="BGLB031834-RA">
    <property type="protein sequence ID" value="BGLB031834-PA"/>
    <property type="gene ID" value="BGLB031834"/>
</dbReference>
<name>A0A2C9LJW1_BIOGL</name>
<protein>
    <recommendedName>
        <fullName evidence="3">EGF-like domain-containing protein</fullName>
    </recommendedName>
</protein>
<reference evidence="1" key="1">
    <citation type="submission" date="2020-05" db="UniProtKB">
        <authorList>
            <consortium name="EnsemblMetazoa"/>
        </authorList>
    </citation>
    <scope>IDENTIFICATION</scope>
    <source>
        <strain evidence="1">BB02</strain>
    </source>
</reference>
<dbReference type="KEGG" id="bgt:106064696"/>
<evidence type="ECO:0000313" key="1">
    <source>
        <dbReference type="EnsemblMetazoa" id="BGLB031834-PA"/>
    </source>
</evidence>
<organism evidence="1 2">
    <name type="scientific">Biomphalaria glabrata</name>
    <name type="common">Bloodfluke planorb</name>
    <name type="synonym">Freshwater snail</name>
    <dbReference type="NCBI Taxonomy" id="6526"/>
    <lineage>
        <taxon>Eukaryota</taxon>
        <taxon>Metazoa</taxon>
        <taxon>Spiralia</taxon>
        <taxon>Lophotrochozoa</taxon>
        <taxon>Mollusca</taxon>
        <taxon>Gastropoda</taxon>
        <taxon>Heterobranchia</taxon>
        <taxon>Euthyneura</taxon>
        <taxon>Panpulmonata</taxon>
        <taxon>Hygrophila</taxon>
        <taxon>Lymnaeoidea</taxon>
        <taxon>Planorbidae</taxon>
        <taxon>Biomphalaria</taxon>
    </lineage>
</organism>
<evidence type="ECO:0008006" key="3">
    <source>
        <dbReference type="Google" id="ProtNLM"/>
    </source>
</evidence>
<sequence>CPVNCDDCDGIGVCISDCVKGFYGDTCNEACPENCEVCENLTGICVGECDAGFYGELCELRCPLNCLDNMCNRKFGVCNPQGCEIGFYGDYCNL</sequence>
<accession>A0A2C9LJW1</accession>
<evidence type="ECO:0000313" key="2">
    <source>
        <dbReference type="Proteomes" id="UP000076420"/>
    </source>
</evidence>
<gene>
    <name evidence="1" type="primary">106064696</name>
</gene>
<dbReference type="AlphaFoldDB" id="A0A2C9LJW1"/>